<evidence type="ECO:0000313" key="22">
    <source>
        <dbReference type="Proteomes" id="UP000199650"/>
    </source>
</evidence>
<evidence type="ECO:0000256" key="7">
    <source>
        <dbReference type="ARBA" id="ARBA00022679"/>
    </source>
</evidence>
<dbReference type="InterPro" id="IPR032807">
    <property type="entry name" value="GNVR"/>
</dbReference>
<gene>
    <name evidence="21" type="ORF">SAMN05444851_0469</name>
</gene>
<evidence type="ECO:0000256" key="1">
    <source>
        <dbReference type="ARBA" id="ARBA00004429"/>
    </source>
</evidence>
<dbReference type="CDD" id="cd05387">
    <property type="entry name" value="BY-kinase"/>
    <property type="match status" value="1"/>
</dbReference>
<keyword evidence="9" id="KW-0547">Nucleotide-binding</keyword>
<comment type="subcellular location">
    <subcellularLocation>
        <location evidence="1">Cell inner membrane</location>
        <topology evidence="1">Multi-pass membrane protein</topology>
    </subcellularLocation>
</comment>
<dbReference type="PANTHER" id="PTHR32309">
    <property type="entry name" value="TYROSINE-PROTEIN KINASE"/>
    <property type="match status" value="1"/>
</dbReference>
<organism evidence="21 22">
    <name type="scientific">Aliiroseovarius sediminilitoris</name>
    <dbReference type="NCBI Taxonomy" id="1173584"/>
    <lineage>
        <taxon>Bacteria</taxon>
        <taxon>Pseudomonadati</taxon>
        <taxon>Pseudomonadota</taxon>
        <taxon>Alphaproteobacteria</taxon>
        <taxon>Rhodobacterales</taxon>
        <taxon>Paracoccaceae</taxon>
        <taxon>Aliiroseovarius</taxon>
    </lineage>
</organism>
<evidence type="ECO:0000256" key="2">
    <source>
        <dbReference type="ARBA" id="ARBA00007316"/>
    </source>
</evidence>
<comment type="catalytic activity">
    <reaction evidence="15">
        <text>L-tyrosyl-[protein] + ATP = O-phospho-L-tyrosyl-[protein] + ADP + H(+)</text>
        <dbReference type="Rhea" id="RHEA:10596"/>
        <dbReference type="Rhea" id="RHEA-COMP:10136"/>
        <dbReference type="Rhea" id="RHEA-COMP:20101"/>
        <dbReference type="ChEBI" id="CHEBI:15378"/>
        <dbReference type="ChEBI" id="CHEBI:30616"/>
        <dbReference type="ChEBI" id="CHEBI:46858"/>
        <dbReference type="ChEBI" id="CHEBI:61978"/>
        <dbReference type="ChEBI" id="CHEBI:456216"/>
        <dbReference type="EC" id="2.7.10.2"/>
    </reaction>
</comment>
<evidence type="ECO:0000256" key="11">
    <source>
        <dbReference type="ARBA" id="ARBA00022840"/>
    </source>
</evidence>
<dbReference type="STRING" id="1173584.SAMN05444851_0469"/>
<keyword evidence="10" id="KW-0418">Kinase</keyword>
<keyword evidence="12 17" id="KW-1133">Transmembrane helix</keyword>
<feature type="domain" description="AAA" evidence="19">
    <location>
        <begin position="457"/>
        <end position="602"/>
    </location>
</feature>
<evidence type="ECO:0000256" key="17">
    <source>
        <dbReference type="SAM" id="Phobius"/>
    </source>
</evidence>
<dbReference type="GO" id="GO:0004713">
    <property type="term" value="F:protein tyrosine kinase activity"/>
    <property type="evidence" value="ECO:0007669"/>
    <property type="project" value="TreeGrafter"/>
</dbReference>
<dbReference type="Pfam" id="PF13807">
    <property type="entry name" value="GNVR"/>
    <property type="match status" value="1"/>
</dbReference>
<evidence type="ECO:0000256" key="9">
    <source>
        <dbReference type="ARBA" id="ARBA00022741"/>
    </source>
</evidence>
<feature type="coiled-coil region" evidence="16">
    <location>
        <begin position="248"/>
        <end position="282"/>
    </location>
</feature>
<keyword evidence="14" id="KW-0829">Tyrosine-protein kinase</keyword>
<dbReference type="InterPro" id="IPR027417">
    <property type="entry name" value="P-loop_NTPase"/>
</dbReference>
<name>A0A1I0N182_9RHOB</name>
<feature type="domain" description="Tyrosine-protein kinase G-rich" evidence="20">
    <location>
        <begin position="313"/>
        <end position="385"/>
    </location>
</feature>
<evidence type="ECO:0000256" key="4">
    <source>
        <dbReference type="ARBA" id="ARBA00011903"/>
    </source>
</evidence>
<evidence type="ECO:0000259" key="20">
    <source>
        <dbReference type="Pfam" id="PF13807"/>
    </source>
</evidence>
<sequence>MNIRQEFPDAYGSTARDDAERPTDLDLLRVGQALWRGRRVIALLGIVGLVLGAVYGFGVARPKYAATALLVMTPSSDPVISGDVSSQPVSQDLSDMNTQLHIIQSRGLVHKLVDELALTSDPEFNPALRSGWSVFPTAGSAKSAAEDPETIERVIGTVQGALSAYVQRNTRIFAITVRSEDRLKAARMANALSAIYLKDQIDAKFQAADDAVGWLSDRVGVLRQELTAREAAVAQLSTRMDLTSVEGLAILNARLKDARARLQDVQQRADQTEDRRDGDQQRLALQKSALEKSIAELALAVKTQSADANALQQSEREVQATRVLYETLLARLKQASALRGLQQADARVLSAASAGTYQSPQKGLIMLAGAMIGIVLAGAYVLSKQFVHAGFRTSDELEKATGKPVLGQVPVIPVANRSALVPFLSNHPTAAAVEAVRNLRTSLLMSNIDQPPQVVLVASAVPGEGKTTHAVALTQNLAGLGKRVLLIEGDIRRRTLEQYVPGPSELGIMSVLAGDLLLSDAVQHVPGLGADVLFGERTRSSAADLFASRRFEILMRDARAAYDMIVIDSPPVLVVPDARVIARQADAVLFTVGWNKTTRRQVAEGLRQFERVNREVTGLVLSQVKPDDMVRYGYAATNPAYTTYGEEYYGPT</sequence>
<keyword evidence="5" id="KW-1003">Cell membrane</keyword>
<keyword evidence="13 17" id="KW-0472">Membrane</keyword>
<evidence type="ECO:0000256" key="10">
    <source>
        <dbReference type="ARBA" id="ARBA00022777"/>
    </source>
</evidence>
<dbReference type="InterPro" id="IPR003856">
    <property type="entry name" value="LPS_length_determ_N"/>
</dbReference>
<dbReference type="OrthoDB" id="230260at2"/>
<keyword evidence="16" id="KW-0175">Coiled coil</keyword>
<keyword evidence="11" id="KW-0067">ATP-binding</keyword>
<dbReference type="EC" id="2.7.10.2" evidence="4"/>
<dbReference type="Pfam" id="PF13614">
    <property type="entry name" value="AAA_31"/>
    <property type="match status" value="1"/>
</dbReference>
<protein>
    <recommendedName>
        <fullName evidence="4">non-specific protein-tyrosine kinase</fullName>
        <ecNumber evidence="4">2.7.10.2</ecNumber>
    </recommendedName>
</protein>
<dbReference type="Proteomes" id="UP000199650">
    <property type="component" value="Unassembled WGS sequence"/>
</dbReference>
<dbReference type="PANTHER" id="PTHR32309:SF13">
    <property type="entry name" value="FERRIC ENTEROBACTIN TRANSPORT PROTEIN FEPE"/>
    <property type="match status" value="1"/>
</dbReference>
<dbReference type="AlphaFoldDB" id="A0A1I0N182"/>
<keyword evidence="6" id="KW-0997">Cell inner membrane</keyword>
<evidence type="ECO:0000256" key="5">
    <source>
        <dbReference type="ARBA" id="ARBA00022475"/>
    </source>
</evidence>
<comment type="similarity">
    <text evidence="2">Belongs to the CpsD/CapB family.</text>
</comment>
<dbReference type="SUPFAM" id="SSF52540">
    <property type="entry name" value="P-loop containing nucleoside triphosphate hydrolases"/>
    <property type="match status" value="1"/>
</dbReference>
<evidence type="ECO:0000313" key="21">
    <source>
        <dbReference type="EMBL" id="SEV94393.1"/>
    </source>
</evidence>
<evidence type="ECO:0000256" key="13">
    <source>
        <dbReference type="ARBA" id="ARBA00023136"/>
    </source>
</evidence>
<dbReference type="Gene3D" id="3.40.50.300">
    <property type="entry name" value="P-loop containing nucleotide triphosphate hydrolases"/>
    <property type="match status" value="1"/>
</dbReference>
<evidence type="ECO:0000256" key="6">
    <source>
        <dbReference type="ARBA" id="ARBA00022519"/>
    </source>
</evidence>
<dbReference type="InterPro" id="IPR025669">
    <property type="entry name" value="AAA_dom"/>
</dbReference>
<comment type="similarity">
    <text evidence="3">Belongs to the etk/wzc family.</text>
</comment>
<evidence type="ECO:0000259" key="18">
    <source>
        <dbReference type="Pfam" id="PF02706"/>
    </source>
</evidence>
<evidence type="ECO:0000256" key="14">
    <source>
        <dbReference type="ARBA" id="ARBA00023137"/>
    </source>
</evidence>
<feature type="domain" description="Polysaccharide chain length determinant N-terminal" evidence="18">
    <location>
        <begin position="24"/>
        <end position="116"/>
    </location>
</feature>
<keyword evidence="22" id="KW-1185">Reference proteome</keyword>
<dbReference type="GO" id="GO:0005886">
    <property type="term" value="C:plasma membrane"/>
    <property type="evidence" value="ECO:0007669"/>
    <property type="project" value="UniProtKB-SubCell"/>
</dbReference>
<evidence type="ECO:0000256" key="8">
    <source>
        <dbReference type="ARBA" id="ARBA00022692"/>
    </source>
</evidence>
<keyword evidence="8 17" id="KW-0812">Transmembrane</keyword>
<evidence type="ECO:0000259" key="19">
    <source>
        <dbReference type="Pfam" id="PF13614"/>
    </source>
</evidence>
<dbReference type="InterPro" id="IPR005702">
    <property type="entry name" value="Wzc-like_C"/>
</dbReference>
<feature type="transmembrane region" description="Helical" evidence="17">
    <location>
        <begin position="40"/>
        <end position="60"/>
    </location>
</feature>
<evidence type="ECO:0000256" key="3">
    <source>
        <dbReference type="ARBA" id="ARBA00008883"/>
    </source>
</evidence>
<evidence type="ECO:0000256" key="12">
    <source>
        <dbReference type="ARBA" id="ARBA00022989"/>
    </source>
</evidence>
<proteinExistence type="inferred from homology"/>
<accession>A0A1I0N182</accession>
<dbReference type="EMBL" id="FOJB01000001">
    <property type="protein sequence ID" value="SEV94393.1"/>
    <property type="molecule type" value="Genomic_DNA"/>
</dbReference>
<evidence type="ECO:0000256" key="16">
    <source>
        <dbReference type="SAM" id="Coils"/>
    </source>
</evidence>
<evidence type="ECO:0000256" key="15">
    <source>
        <dbReference type="ARBA" id="ARBA00051245"/>
    </source>
</evidence>
<dbReference type="InterPro" id="IPR050445">
    <property type="entry name" value="Bact_polysacc_biosynth/exp"/>
</dbReference>
<keyword evidence="7" id="KW-0808">Transferase</keyword>
<dbReference type="Pfam" id="PF02706">
    <property type="entry name" value="Wzz"/>
    <property type="match status" value="1"/>
</dbReference>
<dbReference type="RefSeq" id="WP_091427953.1">
    <property type="nucleotide sequence ID" value="NZ_FOJB01000001.1"/>
</dbReference>
<reference evidence="21 22" key="1">
    <citation type="submission" date="2016-10" db="EMBL/GenBank/DDBJ databases">
        <authorList>
            <person name="de Groot N.N."/>
        </authorList>
    </citation>
    <scope>NUCLEOTIDE SEQUENCE [LARGE SCALE GENOMIC DNA]</scope>
    <source>
        <strain evidence="21 22">DSM 29439</strain>
    </source>
</reference>